<dbReference type="Pfam" id="PF00106">
    <property type="entry name" value="adh_short"/>
    <property type="match status" value="1"/>
</dbReference>
<evidence type="ECO:0000256" key="3">
    <source>
        <dbReference type="RuleBase" id="RU000363"/>
    </source>
</evidence>
<evidence type="ECO:0000313" key="5">
    <source>
        <dbReference type="EMBL" id="GAA1852943.1"/>
    </source>
</evidence>
<dbReference type="InterPro" id="IPR036291">
    <property type="entry name" value="NAD(P)-bd_dom_sf"/>
</dbReference>
<dbReference type="PRINTS" id="PR00080">
    <property type="entry name" value="SDRFAMILY"/>
</dbReference>
<evidence type="ECO:0000256" key="2">
    <source>
        <dbReference type="ARBA" id="ARBA00023002"/>
    </source>
</evidence>
<dbReference type="PANTHER" id="PTHR45024">
    <property type="entry name" value="DEHYDROGENASES, SHORT CHAIN"/>
    <property type="match status" value="1"/>
</dbReference>
<dbReference type="InterPro" id="IPR002347">
    <property type="entry name" value="SDR_fam"/>
</dbReference>
<sequence length="305" mass="32226">MGVLDGRVAIITGAGRGIGREHALLFAREGAQVVVNDLGGSPKGEGSDASPAQQVVDEIRAAGGEAVANGDDISDWDGARSLVGSAVETFGKLDVLVNNAGILRDRTIVNMTEAEWDDVIRVHLKGHFAPLKWAAVYWREQSKAGAQVQASVINTSSTSGLLATAGQANYGSAKTGIATLTEIAQKELGRYGVRVNAIAPAAVTRLSEGVPGFEERQERRRAEAAQTGFDKGDPANISPYVAYLATADCPVAGKVAFVRAGTVQLFQPYTVVDKVTVQHRWEVTELAEAAAKWGEISWDAELDLG</sequence>
<dbReference type="RefSeq" id="WP_344418128.1">
    <property type="nucleotide sequence ID" value="NZ_BAAAQK010000009.1"/>
</dbReference>
<dbReference type="NCBIfam" id="NF005861">
    <property type="entry name" value="PRK07791.1"/>
    <property type="match status" value="1"/>
</dbReference>
<dbReference type="PRINTS" id="PR00081">
    <property type="entry name" value="GDHRDH"/>
</dbReference>
<dbReference type="Gene3D" id="3.40.50.720">
    <property type="entry name" value="NAD(P)-binding Rossmann-like Domain"/>
    <property type="match status" value="1"/>
</dbReference>
<comment type="similarity">
    <text evidence="1 3">Belongs to the short-chain dehydrogenases/reductases (SDR) family.</text>
</comment>
<gene>
    <name evidence="5" type="ORF">GCM10009836_36290</name>
</gene>
<dbReference type="InterPro" id="IPR051687">
    <property type="entry name" value="Peroxisomal_Beta-Oxidation"/>
</dbReference>
<keyword evidence="6" id="KW-1185">Reference proteome</keyword>
<reference evidence="5 6" key="1">
    <citation type="journal article" date="2019" name="Int. J. Syst. Evol. Microbiol.">
        <title>The Global Catalogue of Microorganisms (GCM) 10K type strain sequencing project: providing services to taxonomists for standard genome sequencing and annotation.</title>
        <authorList>
            <consortium name="The Broad Institute Genomics Platform"/>
            <consortium name="The Broad Institute Genome Sequencing Center for Infectious Disease"/>
            <person name="Wu L."/>
            <person name="Ma J."/>
        </authorList>
    </citation>
    <scope>NUCLEOTIDE SEQUENCE [LARGE SCALE GENOMIC DNA]</scope>
    <source>
        <strain evidence="5 6">JCM 16009</strain>
    </source>
</reference>
<feature type="domain" description="Ketoreductase" evidence="4">
    <location>
        <begin position="7"/>
        <end position="209"/>
    </location>
</feature>
<organism evidence="5 6">
    <name type="scientific">Pseudonocardia ailaonensis</name>
    <dbReference type="NCBI Taxonomy" id="367279"/>
    <lineage>
        <taxon>Bacteria</taxon>
        <taxon>Bacillati</taxon>
        <taxon>Actinomycetota</taxon>
        <taxon>Actinomycetes</taxon>
        <taxon>Pseudonocardiales</taxon>
        <taxon>Pseudonocardiaceae</taxon>
        <taxon>Pseudonocardia</taxon>
    </lineage>
</organism>
<dbReference type="PANTHER" id="PTHR45024:SF2">
    <property type="entry name" value="SCP2 DOMAIN-CONTAINING PROTEIN"/>
    <property type="match status" value="1"/>
</dbReference>
<dbReference type="Proteomes" id="UP001500449">
    <property type="component" value="Unassembled WGS sequence"/>
</dbReference>
<dbReference type="InterPro" id="IPR020904">
    <property type="entry name" value="Sc_DH/Rdtase_CS"/>
</dbReference>
<dbReference type="EMBL" id="BAAAQK010000009">
    <property type="protein sequence ID" value="GAA1852943.1"/>
    <property type="molecule type" value="Genomic_DNA"/>
</dbReference>
<dbReference type="InterPro" id="IPR057326">
    <property type="entry name" value="KR_dom"/>
</dbReference>
<proteinExistence type="inferred from homology"/>
<evidence type="ECO:0000256" key="1">
    <source>
        <dbReference type="ARBA" id="ARBA00006484"/>
    </source>
</evidence>
<evidence type="ECO:0000259" key="4">
    <source>
        <dbReference type="SMART" id="SM00822"/>
    </source>
</evidence>
<dbReference type="SMART" id="SM00822">
    <property type="entry name" value="PKS_KR"/>
    <property type="match status" value="1"/>
</dbReference>
<dbReference type="PROSITE" id="PS00061">
    <property type="entry name" value="ADH_SHORT"/>
    <property type="match status" value="1"/>
</dbReference>
<accession>A0ABN2N6Q0</accession>
<dbReference type="SUPFAM" id="SSF51735">
    <property type="entry name" value="NAD(P)-binding Rossmann-fold domains"/>
    <property type="match status" value="1"/>
</dbReference>
<comment type="caution">
    <text evidence="5">The sequence shown here is derived from an EMBL/GenBank/DDBJ whole genome shotgun (WGS) entry which is preliminary data.</text>
</comment>
<protein>
    <submittedName>
        <fullName evidence="5">SDR family oxidoreductase</fullName>
    </submittedName>
</protein>
<evidence type="ECO:0000313" key="6">
    <source>
        <dbReference type="Proteomes" id="UP001500449"/>
    </source>
</evidence>
<name>A0ABN2N6Q0_9PSEU</name>
<keyword evidence="2" id="KW-0560">Oxidoreductase</keyword>